<keyword evidence="6" id="KW-0804">Transcription</keyword>
<dbReference type="EMBL" id="FM882125">
    <property type="protein sequence ID" value="CAT02903.2"/>
    <property type="molecule type" value="mRNA"/>
</dbReference>
<evidence type="ECO:0000259" key="11">
    <source>
        <dbReference type="PROSITE" id="PS50071"/>
    </source>
</evidence>
<accession>C3W868</accession>
<dbReference type="GO" id="GO:0003700">
    <property type="term" value="F:DNA-binding transcription factor activity"/>
    <property type="evidence" value="ECO:0007669"/>
    <property type="project" value="InterPro"/>
</dbReference>
<keyword evidence="3" id="KW-0805">Transcription regulation</keyword>
<name>C3W868_GINBI</name>
<reference evidence="12" key="1">
    <citation type="submission" date="2008-12" db="EMBL/GenBank/DDBJ databases">
        <title>Discrete shoot and root stem cell maintaining WUS/WOX5 functions are an evolutionary innovation of angiosperms.</title>
        <authorList>
            <person name="Nardmann J."/>
            <person name="Reisewitz P."/>
            <person name="Werr W."/>
        </authorList>
    </citation>
    <scope>NUCLEOTIDE SEQUENCE</scope>
    <source>
        <tissue evidence="12">Vegetative root apices</tissue>
    </source>
</reference>
<dbReference type="GO" id="GO:0099402">
    <property type="term" value="P:plant organ development"/>
    <property type="evidence" value="ECO:0007669"/>
    <property type="project" value="InterPro"/>
</dbReference>
<proteinExistence type="evidence at transcript level"/>
<evidence type="ECO:0000256" key="7">
    <source>
        <dbReference type="ARBA" id="ARBA00023242"/>
    </source>
</evidence>
<dbReference type="SMART" id="SM00389">
    <property type="entry name" value="HOX"/>
    <property type="match status" value="1"/>
</dbReference>
<dbReference type="PANTHER" id="PTHR45940:SF42">
    <property type="entry name" value="WUSCHEL-RELATED HOMEOBOX 3"/>
    <property type="match status" value="1"/>
</dbReference>
<feature type="non-terminal residue" evidence="12">
    <location>
        <position position="215"/>
    </location>
</feature>
<dbReference type="AlphaFoldDB" id="C3W868"/>
<dbReference type="GO" id="GO:0005634">
    <property type="term" value="C:nucleus"/>
    <property type="evidence" value="ECO:0007669"/>
    <property type="project" value="UniProtKB-SubCell"/>
</dbReference>
<evidence type="ECO:0000313" key="12">
    <source>
        <dbReference type="EMBL" id="CAT02903.2"/>
    </source>
</evidence>
<dbReference type="PANTHER" id="PTHR45940">
    <property type="entry name" value="WUSCHEL-RELATED HOMEOBOX 1-RELATED"/>
    <property type="match status" value="1"/>
</dbReference>
<dbReference type="InterPro" id="IPR044555">
    <property type="entry name" value="WUSCHEL-like"/>
</dbReference>
<evidence type="ECO:0000256" key="8">
    <source>
        <dbReference type="ARBA" id="ARBA00024040"/>
    </source>
</evidence>
<dbReference type="SUPFAM" id="SSF46689">
    <property type="entry name" value="Homeodomain-like"/>
    <property type="match status" value="1"/>
</dbReference>
<evidence type="ECO:0000256" key="9">
    <source>
        <dbReference type="PROSITE-ProRule" id="PRU00108"/>
    </source>
</evidence>
<keyword evidence="2" id="KW-0217">Developmental protein</keyword>
<dbReference type="Pfam" id="PF00046">
    <property type="entry name" value="Homeodomain"/>
    <property type="match status" value="1"/>
</dbReference>
<keyword evidence="4 9" id="KW-0238">DNA-binding</keyword>
<comment type="similarity">
    <text evidence="8">Belongs to the WUS homeobox family.</text>
</comment>
<protein>
    <submittedName>
        <fullName evidence="12">Putative wuschel homeobox protein WOX3A</fullName>
    </submittedName>
</protein>
<feature type="DNA-binding region" description="Homeobox" evidence="9">
    <location>
        <begin position="35"/>
        <end position="99"/>
    </location>
</feature>
<dbReference type="InterPro" id="IPR009057">
    <property type="entry name" value="Homeodomain-like_sf"/>
</dbReference>
<evidence type="ECO:0000256" key="10">
    <source>
        <dbReference type="RuleBase" id="RU000682"/>
    </source>
</evidence>
<sequence>MKWTSRSNFAQMYINVGYLHADGVVPQDCRVTRQPASTRWTPTPEQLMLLEDMYTNGIRNPTGEQIQQFTAHLSLYGKIEGRNLFYWFQNRKARDRLKLRLQNMDAALKRTLGTFHEDQLSDIENGRKFATEECSSKSRKSCGSVEKRDWYADYTADAMTPATVRPLETPAEKLQSVSLCGSVEDDWAEVDIASDMTSRTRPVQTLELFPLSPGL</sequence>
<evidence type="ECO:0000256" key="3">
    <source>
        <dbReference type="ARBA" id="ARBA00023015"/>
    </source>
</evidence>
<organism evidence="12">
    <name type="scientific">Ginkgo biloba</name>
    <name type="common">Ginkgo</name>
    <name type="synonym">Maidenhair tree</name>
    <dbReference type="NCBI Taxonomy" id="3311"/>
    <lineage>
        <taxon>Eukaryota</taxon>
        <taxon>Viridiplantae</taxon>
        <taxon>Streptophyta</taxon>
        <taxon>Embryophyta</taxon>
        <taxon>Tracheophyta</taxon>
        <taxon>Spermatophyta</taxon>
        <taxon>Ginkgoidae</taxon>
        <taxon>Ginkgoales</taxon>
        <taxon>Ginkgoaceae</taxon>
        <taxon>Ginkgo</taxon>
    </lineage>
</organism>
<evidence type="ECO:0000256" key="6">
    <source>
        <dbReference type="ARBA" id="ARBA00023163"/>
    </source>
</evidence>
<feature type="domain" description="Homeobox" evidence="11">
    <location>
        <begin position="33"/>
        <end position="98"/>
    </location>
</feature>
<keyword evidence="5 9" id="KW-0371">Homeobox</keyword>
<dbReference type="CDD" id="cd00086">
    <property type="entry name" value="homeodomain"/>
    <property type="match status" value="1"/>
</dbReference>
<dbReference type="InterPro" id="IPR001356">
    <property type="entry name" value="HD"/>
</dbReference>
<evidence type="ECO:0000256" key="2">
    <source>
        <dbReference type="ARBA" id="ARBA00022473"/>
    </source>
</evidence>
<keyword evidence="7 9" id="KW-0539">Nucleus</keyword>
<gene>
    <name evidence="12" type="primary">wox3A</name>
</gene>
<evidence type="ECO:0000256" key="5">
    <source>
        <dbReference type="ARBA" id="ARBA00023155"/>
    </source>
</evidence>
<comment type="subcellular location">
    <subcellularLocation>
        <location evidence="1 9 10">Nucleus</location>
    </subcellularLocation>
</comment>
<dbReference type="GO" id="GO:0003677">
    <property type="term" value="F:DNA binding"/>
    <property type="evidence" value="ECO:0007669"/>
    <property type="project" value="UniProtKB-UniRule"/>
</dbReference>
<dbReference type="PROSITE" id="PS50071">
    <property type="entry name" value="HOMEOBOX_2"/>
    <property type="match status" value="1"/>
</dbReference>
<evidence type="ECO:0000256" key="4">
    <source>
        <dbReference type="ARBA" id="ARBA00023125"/>
    </source>
</evidence>
<dbReference type="Gene3D" id="1.10.10.60">
    <property type="entry name" value="Homeodomain-like"/>
    <property type="match status" value="1"/>
</dbReference>
<evidence type="ECO:0000256" key="1">
    <source>
        <dbReference type="ARBA" id="ARBA00004123"/>
    </source>
</evidence>